<sequence>MPDRCTHVRFRDYEGHAEPYRGKEKNTWQWELLRCRFVSRHELKQHYWSIGRRLLGDLGRAVKQLRAGDRRLDRPETVLRLKQVLETYTDITRYPRSDSVRSFFKPLGVEQVPRGFAL</sequence>
<proteinExistence type="predicted"/>
<evidence type="ECO:0000313" key="2">
    <source>
        <dbReference type="Proteomes" id="UP000001058"/>
    </source>
</evidence>
<accession>D8TMN5</accession>
<dbReference type="AlphaFoldDB" id="D8TMN5"/>
<gene>
    <name evidence="1" type="ORF">VOLCADRAFT_87947</name>
</gene>
<dbReference type="Proteomes" id="UP000001058">
    <property type="component" value="Unassembled WGS sequence"/>
</dbReference>
<dbReference type="InParanoid" id="D8TMN5"/>
<dbReference type="EMBL" id="GL378328">
    <property type="protein sequence ID" value="EFJ51156.1"/>
    <property type="molecule type" value="Genomic_DNA"/>
</dbReference>
<dbReference type="RefSeq" id="XP_002947623.1">
    <property type="nucleotide sequence ID" value="XM_002947577.1"/>
</dbReference>
<name>D8TMN5_VOLCA</name>
<reference evidence="1 2" key="1">
    <citation type="journal article" date="2010" name="Science">
        <title>Genomic analysis of organismal complexity in the multicellular green alga Volvox carteri.</title>
        <authorList>
            <person name="Prochnik S.E."/>
            <person name="Umen J."/>
            <person name="Nedelcu A.M."/>
            <person name="Hallmann A."/>
            <person name="Miller S.M."/>
            <person name="Nishii I."/>
            <person name="Ferris P."/>
            <person name="Kuo A."/>
            <person name="Mitros T."/>
            <person name="Fritz-Laylin L.K."/>
            <person name="Hellsten U."/>
            <person name="Chapman J."/>
            <person name="Simakov O."/>
            <person name="Rensing S.A."/>
            <person name="Terry A."/>
            <person name="Pangilinan J."/>
            <person name="Kapitonov V."/>
            <person name="Jurka J."/>
            <person name="Salamov A."/>
            <person name="Shapiro H."/>
            <person name="Schmutz J."/>
            <person name="Grimwood J."/>
            <person name="Lindquist E."/>
            <person name="Lucas S."/>
            <person name="Grigoriev I.V."/>
            <person name="Schmitt R."/>
            <person name="Kirk D."/>
            <person name="Rokhsar D.S."/>
        </authorList>
    </citation>
    <scope>NUCLEOTIDE SEQUENCE [LARGE SCALE GENOMIC DNA]</scope>
    <source>
        <strain evidence="2">f. Nagariensis / Eve</strain>
    </source>
</reference>
<dbReference type="OrthoDB" id="9987145at2759"/>
<dbReference type="GeneID" id="9624912"/>
<organism evidence="2">
    <name type="scientific">Volvox carteri f. nagariensis</name>
    <dbReference type="NCBI Taxonomy" id="3068"/>
    <lineage>
        <taxon>Eukaryota</taxon>
        <taxon>Viridiplantae</taxon>
        <taxon>Chlorophyta</taxon>
        <taxon>core chlorophytes</taxon>
        <taxon>Chlorophyceae</taxon>
        <taxon>CS clade</taxon>
        <taxon>Chlamydomonadales</taxon>
        <taxon>Volvocaceae</taxon>
        <taxon>Volvox</taxon>
    </lineage>
</organism>
<dbReference type="KEGG" id="vcn:VOLCADRAFT_87947"/>
<keyword evidence="2" id="KW-1185">Reference proteome</keyword>
<evidence type="ECO:0000313" key="1">
    <source>
        <dbReference type="EMBL" id="EFJ51156.1"/>
    </source>
</evidence>
<protein>
    <submittedName>
        <fullName evidence="1">Uncharacterized protein</fullName>
    </submittedName>
</protein>